<dbReference type="InterPro" id="IPR007221">
    <property type="entry name" value="MreC"/>
</dbReference>
<name>A0A1G2HMJ8_9BACT</name>
<accession>A0A1G2HMJ8</accession>
<evidence type="ECO:0000256" key="1">
    <source>
        <dbReference type="ARBA" id="ARBA00009369"/>
    </source>
</evidence>
<dbReference type="PANTHER" id="PTHR34138:SF1">
    <property type="entry name" value="CELL SHAPE-DETERMINING PROTEIN MREC"/>
    <property type="match status" value="1"/>
</dbReference>
<dbReference type="AlphaFoldDB" id="A0A1G2HMJ8"/>
<gene>
    <name evidence="8" type="ORF">A2812_02910</name>
</gene>
<comment type="function">
    <text evidence="5">Involved in formation and maintenance of cell shape.</text>
</comment>
<keyword evidence="6" id="KW-0812">Transmembrane</keyword>
<proteinExistence type="inferred from homology"/>
<evidence type="ECO:0000256" key="4">
    <source>
        <dbReference type="ARBA" id="ARBA00032089"/>
    </source>
</evidence>
<dbReference type="PIRSF" id="PIRSF038471">
    <property type="entry name" value="MreC"/>
    <property type="match status" value="1"/>
</dbReference>
<dbReference type="STRING" id="1802200.A2812_02910"/>
<keyword evidence="6" id="KW-0472">Membrane</keyword>
<feature type="transmembrane region" description="Helical" evidence="6">
    <location>
        <begin position="16"/>
        <end position="36"/>
    </location>
</feature>
<evidence type="ECO:0000313" key="9">
    <source>
        <dbReference type="Proteomes" id="UP000177190"/>
    </source>
</evidence>
<dbReference type="GO" id="GO:0008360">
    <property type="term" value="P:regulation of cell shape"/>
    <property type="evidence" value="ECO:0007669"/>
    <property type="project" value="UniProtKB-KW"/>
</dbReference>
<dbReference type="GO" id="GO:0005886">
    <property type="term" value="C:plasma membrane"/>
    <property type="evidence" value="ECO:0007669"/>
    <property type="project" value="TreeGrafter"/>
</dbReference>
<protein>
    <recommendedName>
        <fullName evidence="2 5">Cell shape-determining protein MreC</fullName>
    </recommendedName>
    <alternativeName>
        <fullName evidence="4 5">Cell shape protein MreC</fullName>
    </alternativeName>
</protein>
<dbReference type="Pfam" id="PF04085">
    <property type="entry name" value="MreC"/>
    <property type="match status" value="1"/>
</dbReference>
<evidence type="ECO:0000313" key="8">
    <source>
        <dbReference type="EMBL" id="OGZ63451.1"/>
    </source>
</evidence>
<evidence type="ECO:0000256" key="5">
    <source>
        <dbReference type="PIRNR" id="PIRNR038471"/>
    </source>
</evidence>
<sequence>MNVSSASSINKKKKNYLGILSGAIILCIFIFILNILSSQIKNYFYLLSSPAQKTFFTAGESLSGIVNPFLNIFNLAKENENLKKQNQNLLFQISLLTSDKEENKAFFDFSASGHDKNFTTVMASVIGLDGQDIISVDKGSLNGIFEGMPAVNQQGVVFGKIFAVYKNFSKVMLISNKNSVIDVKIQKNGQDSLLSEINGAVKGSGEFSVFLDLVPVDQELKEGDILVTSSLEKIFPKDLLVGKITRIEKNDQKPFQQAQVQPFFEVKNADNLFVITNYKQEE</sequence>
<evidence type="ECO:0000256" key="6">
    <source>
        <dbReference type="SAM" id="Phobius"/>
    </source>
</evidence>
<feature type="domain" description="Rod shape-determining protein MreC beta-barrel core" evidence="7">
    <location>
        <begin position="132"/>
        <end position="275"/>
    </location>
</feature>
<dbReference type="Gene3D" id="2.40.10.340">
    <property type="entry name" value="Rod shape-determining protein MreC, domain 1"/>
    <property type="match status" value="1"/>
</dbReference>
<reference evidence="8 9" key="1">
    <citation type="journal article" date="2016" name="Nat. Commun.">
        <title>Thousands of microbial genomes shed light on interconnected biogeochemical processes in an aquifer system.</title>
        <authorList>
            <person name="Anantharaman K."/>
            <person name="Brown C.T."/>
            <person name="Hug L.A."/>
            <person name="Sharon I."/>
            <person name="Castelle C.J."/>
            <person name="Probst A.J."/>
            <person name="Thomas B.C."/>
            <person name="Singh A."/>
            <person name="Wilkins M.J."/>
            <person name="Karaoz U."/>
            <person name="Brodie E.L."/>
            <person name="Williams K.H."/>
            <person name="Hubbard S.S."/>
            <person name="Banfield J.F."/>
        </authorList>
    </citation>
    <scope>NUCLEOTIDE SEQUENCE [LARGE SCALE GENOMIC DNA]</scope>
</reference>
<keyword evidence="3 5" id="KW-0133">Cell shape</keyword>
<dbReference type="InterPro" id="IPR055342">
    <property type="entry name" value="MreC_beta-barrel_core"/>
</dbReference>
<keyword evidence="6" id="KW-1133">Transmembrane helix</keyword>
<dbReference type="NCBIfam" id="TIGR00219">
    <property type="entry name" value="mreC"/>
    <property type="match status" value="1"/>
</dbReference>
<organism evidence="8 9">
    <name type="scientific">Candidatus Staskawiczbacteria bacterium RIFCSPHIGHO2_01_FULL_36_16</name>
    <dbReference type="NCBI Taxonomy" id="1802200"/>
    <lineage>
        <taxon>Bacteria</taxon>
        <taxon>Candidatus Staskawicziibacteriota</taxon>
    </lineage>
</organism>
<evidence type="ECO:0000256" key="2">
    <source>
        <dbReference type="ARBA" id="ARBA00013855"/>
    </source>
</evidence>
<dbReference type="InterPro" id="IPR042177">
    <property type="entry name" value="Cell/Rod_1"/>
</dbReference>
<evidence type="ECO:0000259" key="7">
    <source>
        <dbReference type="Pfam" id="PF04085"/>
    </source>
</evidence>
<comment type="similarity">
    <text evidence="1 5">Belongs to the MreC family.</text>
</comment>
<dbReference type="EMBL" id="MHOM01000035">
    <property type="protein sequence ID" value="OGZ63451.1"/>
    <property type="molecule type" value="Genomic_DNA"/>
</dbReference>
<dbReference type="Gene3D" id="2.40.10.350">
    <property type="entry name" value="Rod shape-determining protein MreC, domain 2"/>
    <property type="match status" value="1"/>
</dbReference>
<dbReference type="PANTHER" id="PTHR34138">
    <property type="entry name" value="CELL SHAPE-DETERMINING PROTEIN MREC"/>
    <property type="match status" value="1"/>
</dbReference>
<evidence type="ECO:0000256" key="3">
    <source>
        <dbReference type="ARBA" id="ARBA00022960"/>
    </source>
</evidence>
<dbReference type="Proteomes" id="UP000177190">
    <property type="component" value="Unassembled WGS sequence"/>
</dbReference>
<dbReference type="InterPro" id="IPR042175">
    <property type="entry name" value="Cell/Rod_MreC_2"/>
</dbReference>
<comment type="caution">
    <text evidence="8">The sequence shown here is derived from an EMBL/GenBank/DDBJ whole genome shotgun (WGS) entry which is preliminary data.</text>
</comment>